<accession>A0AAW2YM58</accession>
<dbReference type="PANTHER" id="PTHR13238">
    <property type="entry name" value="PROTEIN C21ORF59"/>
    <property type="match status" value="1"/>
</dbReference>
<keyword evidence="3" id="KW-1185">Reference proteome</keyword>
<comment type="caution">
    <text evidence="2">The sequence shown here is derived from an EMBL/GenBank/DDBJ whole genome shotgun (WGS) entry which is preliminary data.</text>
</comment>
<proteinExistence type="predicted"/>
<dbReference type="Pfam" id="PF11069">
    <property type="entry name" value="CFAP298"/>
    <property type="match status" value="1"/>
</dbReference>
<dbReference type="AlphaFoldDB" id="A0AAW2YM58"/>
<evidence type="ECO:0000313" key="2">
    <source>
        <dbReference type="EMBL" id="KAL0478088.1"/>
    </source>
</evidence>
<dbReference type="EMBL" id="JAOPGA020000309">
    <property type="protein sequence ID" value="KAL0478088.1"/>
    <property type="molecule type" value="Genomic_DNA"/>
</dbReference>
<sequence length="264" mass="29829">MVYLKVKRSETDIFLYEAKHDAPLDQVVNGCVAVNNQVARLQEVIHNVEDLVKYGPARPPEKVGLDDEEGEVKDPTARRIGIPPAKQNIEEISKCVDNAKSVLNRHVDKKEALTLETLKDLMADISGSITKAYLSNPLPAYDPITEYLFDDFKSEQYLDQDTTSMWFAGKELQRSGKLMDIKSVGKNDKSVIIVKLQKKGGGAPARETGVTEEMQKNLMSYYYKKQEEEKKLMDDDDDSHFNSEWSNPSGLKNHFQGIGNVSWK</sequence>
<evidence type="ECO:0000313" key="3">
    <source>
        <dbReference type="Proteomes" id="UP001431209"/>
    </source>
</evidence>
<dbReference type="GO" id="GO:0003352">
    <property type="term" value="P:regulation of cilium movement"/>
    <property type="evidence" value="ECO:0007669"/>
    <property type="project" value="InterPro"/>
</dbReference>
<organism evidence="2 3">
    <name type="scientific">Acrasis kona</name>
    <dbReference type="NCBI Taxonomy" id="1008807"/>
    <lineage>
        <taxon>Eukaryota</taxon>
        <taxon>Discoba</taxon>
        <taxon>Heterolobosea</taxon>
        <taxon>Tetramitia</taxon>
        <taxon>Eutetramitia</taxon>
        <taxon>Acrasidae</taxon>
        <taxon>Acrasis</taxon>
    </lineage>
</organism>
<protein>
    <submittedName>
        <fullName evidence="2">Uncharacterized protein</fullName>
    </submittedName>
</protein>
<name>A0AAW2YM58_9EUKA</name>
<dbReference type="InterPro" id="IPR021298">
    <property type="entry name" value="CFAP298"/>
</dbReference>
<evidence type="ECO:0000256" key="1">
    <source>
        <dbReference type="SAM" id="MobiDB-lite"/>
    </source>
</evidence>
<feature type="region of interest" description="Disordered" evidence="1">
    <location>
        <begin position="232"/>
        <end position="253"/>
    </location>
</feature>
<dbReference type="Proteomes" id="UP001431209">
    <property type="component" value="Unassembled WGS sequence"/>
</dbReference>
<reference evidence="2 3" key="1">
    <citation type="submission" date="2024-03" db="EMBL/GenBank/DDBJ databases">
        <title>The Acrasis kona genome and developmental transcriptomes reveal deep origins of eukaryotic multicellular pathways.</title>
        <authorList>
            <person name="Sheikh S."/>
            <person name="Fu C.-J."/>
            <person name="Brown M.W."/>
            <person name="Baldauf S.L."/>
        </authorList>
    </citation>
    <scope>NUCLEOTIDE SEQUENCE [LARGE SCALE GENOMIC DNA]</scope>
    <source>
        <strain evidence="2 3">ATCC MYA-3509</strain>
    </source>
</reference>
<gene>
    <name evidence="2" type="ORF">AKO1_010800</name>
</gene>